<evidence type="ECO:0008006" key="10">
    <source>
        <dbReference type="Google" id="ProtNLM"/>
    </source>
</evidence>
<evidence type="ECO:0000256" key="5">
    <source>
        <dbReference type="SAM" id="MobiDB-lite"/>
    </source>
</evidence>
<dbReference type="InterPro" id="IPR011009">
    <property type="entry name" value="Kinase-like_dom_sf"/>
</dbReference>
<feature type="compositionally biased region" description="Low complexity" evidence="5">
    <location>
        <begin position="1"/>
        <end position="15"/>
    </location>
</feature>
<feature type="region of interest" description="Disordered" evidence="5">
    <location>
        <begin position="504"/>
        <end position="559"/>
    </location>
</feature>
<dbReference type="GO" id="GO:0005634">
    <property type="term" value="C:nucleus"/>
    <property type="evidence" value="ECO:0007669"/>
    <property type="project" value="TreeGrafter"/>
</dbReference>
<evidence type="ECO:0000256" key="2">
    <source>
        <dbReference type="ARBA" id="ARBA00022454"/>
    </source>
</evidence>
<feature type="domain" description="BUB1 N-terminal" evidence="7">
    <location>
        <begin position="78"/>
        <end position="240"/>
    </location>
</feature>
<dbReference type="Gene3D" id="1.25.40.430">
    <property type="match status" value="1"/>
</dbReference>
<evidence type="ECO:0000256" key="1">
    <source>
        <dbReference type="ARBA" id="ARBA00004629"/>
    </source>
</evidence>
<dbReference type="InterPro" id="IPR013212">
    <property type="entry name" value="Mad3/Bub1_I"/>
</dbReference>
<feature type="compositionally biased region" description="Acidic residues" evidence="5">
    <location>
        <begin position="828"/>
        <end position="842"/>
    </location>
</feature>
<keyword evidence="9" id="KW-1185">Reference proteome</keyword>
<evidence type="ECO:0000313" key="8">
    <source>
        <dbReference type="EMBL" id="KAG7531929.1"/>
    </source>
</evidence>
<feature type="region of interest" description="Disordered" evidence="5">
    <location>
        <begin position="806"/>
        <end position="893"/>
    </location>
</feature>
<dbReference type="SMART" id="SM00777">
    <property type="entry name" value="Mad3_BUB1_I"/>
    <property type="match status" value="1"/>
</dbReference>
<dbReference type="PROSITE" id="PS51489">
    <property type="entry name" value="BUB1_N"/>
    <property type="match status" value="1"/>
</dbReference>
<evidence type="ECO:0000256" key="4">
    <source>
        <dbReference type="ARBA" id="ARBA00023328"/>
    </source>
</evidence>
<dbReference type="PANTHER" id="PTHR14030:SF4">
    <property type="entry name" value="BUB1 KINASE, ISOFORM A-RELATED"/>
    <property type="match status" value="1"/>
</dbReference>
<feature type="region of interest" description="Disordered" evidence="5">
    <location>
        <begin position="743"/>
        <end position="775"/>
    </location>
</feature>
<organism evidence="8 9">
    <name type="scientific">Filobasidium floriforme</name>
    <dbReference type="NCBI Taxonomy" id="5210"/>
    <lineage>
        <taxon>Eukaryota</taxon>
        <taxon>Fungi</taxon>
        <taxon>Dikarya</taxon>
        <taxon>Basidiomycota</taxon>
        <taxon>Agaricomycotina</taxon>
        <taxon>Tremellomycetes</taxon>
        <taxon>Filobasidiales</taxon>
        <taxon>Filobasidiaceae</taxon>
        <taxon>Filobasidium</taxon>
    </lineage>
</organism>
<evidence type="ECO:0000259" key="7">
    <source>
        <dbReference type="PROSITE" id="PS51489"/>
    </source>
</evidence>
<dbReference type="EMBL" id="JABELV010000079">
    <property type="protein sequence ID" value="KAG7531929.1"/>
    <property type="molecule type" value="Genomic_DNA"/>
</dbReference>
<feature type="compositionally biased region" description="Low complexity" evidence="5">
    <location>
        <begin position="248"/>
        <end position="260"/>
    </location>
</feature>
<dbReference type="GO" id="GO:0032991">
    <property type="term" value="C:protein-containing complex"/>
    <property type="evidence" value="ECO:0007669"/>
    <property type="project" value="UniProtKB-ARBA"/>
</dbReference>
<feature type="region of interest" description="Disordered" evidence="5">
    <location>
        <begin position="363"/>
        <end position="407"/>
    </location>
</feature>
<protein>
    <recommendedName>
        <fullName evidence="10">BUB protein kinase</fullName>
    </recommendedName>
</protein>
<comment type="caution">
    <text evidence="8">The sequence shown here is derived from an EMBL/GenBank/DDBJ whole genome shotgun (WGS) entry which is preliminary data.</text>
</comment>
<dbReference type="SMART" id="SM00220">
    <property type="entry name" value="S_TKc"/>
    <property type="match status" value="1"/>
</dbReference>
<proteinExistence type="predicted"/>
<feature type="region of interest" description="Disordered" evidence="5">
    <location>
        <begin position="62"/>
        <end position="87"/>
    </location>
</feature>
<keyword evidence="4" id="KW-0137">Centromere</keyword>
<evidence type="ECO:0000256" key="3">
    <source>
        <dbReference type="ARBA" id="ARBA00022838"/>
    </source>
</evidence>
<dbReference type="GO" id="GO:0000776">
    <property type="term" value="C:kinetochore"/>
    <property type="evidence" value="ECO:0007669"/>
    <property type="project" value="UniProtKB-KW"/>
</dbReference>
<dbReference type="InterPro" id="IPR015661">
    <property type="entry name" value="Bub1/Mad3"/>
</dbReference>
<dbReference type="InterPro" id="IPR008271">
    <property type="entry name" value="Ser/Thr_kinase_AS"/>
</dbReference>
<keyword evidence="2" id="KW-0158">Chromosome</keyword>
<sequence length="1410" mass="155562">MATLAPPATPGGANPSSRGEIPATPTTDFALIEAQKENIVPLSTGRSASILSNVLTKERAEADRMVHEGHERHKKSIEDTNRREAEGDELPEGINDVLEPYCRYVAFINQHHPSSPSHLLPVLENTTRKFIEDARFQQDLRYLKLWAQYARLVERSDDVWSFLNSREVGTGHALFYEEWALAAESKGKVSSADEIYRLGINRKAQPLKRLQTSYQSHKNRVAGIEEEQAQSGERSAAPRTVLANRSGSALQQSASSSLPPKTLLGQPLNGAKLDVFSDQARTTSGLDQREGEWQDMGTREGNRKENFMEAMPWKGEVMKQDKSKVTPRAPKISVFSDADDAGSAKPLPPTFVADSIRADPLKNFSAKESKKASGSSEKRSSKSKSSSSRSKTPVSTNTGDEGQEVVGKGGKIERRMFQWDEVYRNGTEFCFEEIRAARLGLGSGSSSGWGAKEVRDWELEWHTPTLHSPEKPKPVVRKPPSPTVNTKAAMAEVFELFNQTLTVGRRGTGDIDEDDEDEDSDDSEDDDDEEDDEDMKTSAVPPTPLPMPGTAPRVGMSMPTPSRMVPATPTPAQGYLSGRKQSSAVGAIFEEEDEELPVLKKPAFAIFSDENINNVKPTVFADENAKPSVFQDENAPQKPTKMAVFGDENAPRPVFADENASKPVFQDENAQRTVFPDENAGSSNASKMRESVFGQTPMKTPLALRTTKPLAVVSEAESPERSASVFADQRYTTPLPAKRVFGQAKPTTTLTETSEEGTVQEGEANEDQEYLQDENGYNPRRIVRCGGAFDMMTPITERTCEYTQSTQGFTLRSSTSSALTQSQRKAMEEEEESDLDEQEEEVLAERQGLSVVQEESESSRVSDRQQSVYREESPQVPFDETTGEQGSRRSDASHSLFQLSPGHTIQPRGAAERVRAEPAVAEIESSPAAQVPRAEIPVAIETEGIPLANPVEENISMAALDISDARPEKLMVPVQDIPSPTSEAVVKFNPTNPCCPTDPDVMQPLIAALQPPITHLPNFVDLRKTTGGQLVELQKTAKSRVRRTSTSTGSKPPATGAWELTIHGRKFEIEDKIGEGGFGAVFKAIDLAARDAADEASDDEDEEANPEALYTLALKVEKPANVWEAVVLDRIRTRVAPEHHPSIVKSRGLYCYQDESILLLDYYNQGTLLDAVNKAAAWGIAAPAAGASGGFDETLAIFFTIELLRVIEALHRADFIHGDLKIDNCLIRLEETDEWVSQYEMNGESGWSGKGIHLIDLGRTIDLRAYPQGTAQTFVADWPVDAKDCQEMRDGRPWSYEADYYGLASICYCMLFGKYISTELAPAGPNDGDRKRYKINGSFKRYWQTELWQSLFDLLLNPKLATRSGALPIHDELAAIRGEFQCWLEENCTRGGRNLKNLLSKIELKASLNK</sequence>
<dbReference type="PROSITE" id="PS00108">
    <property type="entry name" value="PROTEIN_KINASE_ST"/>
    <property type="match status" value="1"/>
</dbReference>
<gene>
    <name evidence="8" type="ORF">FFLO_03997</name>
</gene>
<dbReference type="InterPro" id="IPR000719">
    <property type="entry name" value="Prot_kinase_dom"/>
</dbReference>
<comment type="subcellular location">
    <subcellularLocation>
        <location evidence="1">Chromosome</location>
        <location evidence="1">Centromere</location>
        <location evidence="1">Kinetochore</location>
    </subcellularLocation>
</comment>
<dbReference type="GO" id="GO:0004672">
    <property type="term" value="F:protein kinase activity"/>
    <property type="evidence" value="ECO:0007669"/>
    <property type="project" value="InterPro"/>
</dbReference>
<reference evidence="8" key="1">
    <citation type="submission" date="2020-04" db="EMBL/GenBank/DDBJ databases">
        <title>Analysis of mating type loci in Filobasidium floriforme.</title>
        <authorList>
            <person name="Nowrousian M."/>
        </authorList>
    </citation>
    <scope>NUCLEOTIDE SEQUENCE</scope>
    <source>
        <strain evidence="8">CBS 6242</strain>
    </source>
</reference>
<feature type="compositionally biased region" description="Acidic residues" evidence="5">
    <location>
        <begin position="510"/>
        <end position="534"/>
    </location>
</feature>
<dbReference type="Proteomes" id="UP000812966">
    <property type="component" value="Unassembled WGS sequence"/>
</dbReference>
<evidence type="ECO:0000259" key="6">
    <source>
        <dbReference type="PROSITE" id="PS50011"/>
    </source>
</evidence>
<feature type="compositionally biased region" description="Basic and acidic residues" evidence="5">
    <location>
        <begin position="287"/>
        <end position="298"/>
    </location>
</feature>
<dbReference type="Gene3D" id="1.10.510.10">
    <property type="entry name" value="Transferase(Phosphotransferase) domain 1"/>
    <property type="match status" value="1"/>
</dbReference>
<evidence type="ECO:0000313" key="9">
    <source>
        <dbReference type="Proteomes" id="UP000812966"/>
    </source>
</evidence>
<feature type="compositionally biased region" description="Polar residues" evidence="5">
    <location>
        <begin position="806"/>
        <end position="824"/>
    </location>
</feature>
<feature type="region of interest" description="Disordered" evidence="5">
    <location>
        <begin position="1"/>
        <end position="25"/>
    </location>
</feature>
<dbReference type="Pfam" id="PF00069">
    <property type="entry name" value="Pkinase"/>
    <property type="match status" value="1"/>
</dbReference>
<feature type="compositionally biased region" description="Basic and acidic residues" evidence="5">
    <location>
        <begin position="857"/>
        <end position="873"/>
    </location>
</feature>
<feature type="compositionally biased region" description="Basic and acidic residues" evidence="5">
    <location>
        <begin position="363"/>
        <end position="380"/>
    </location>
</feature>
<name>A0A8K0JL60_9TREE</name>
<dbReference type="PROSITE" id="PS50011">
    <property type="entry name" value="PROTEIN_KINASE_DOM"/>
    <property type="match status" value="1"/>
</dbReference>
<keyword evidence="3" id="KW-0995">Kinetochore</keyword>
<accession>A0A8K0JL60</accession>
<dbReference type="GO" id="GO:0051754">
    <property type="term" value="P:meiotic sister chromatid cohesion, centromeric"/>
    <property type="evidence" value="ECO:0007669"/>
    <property type="project" value="TreeGrafter"/>
</dbReference>
<feature type="region of interest" description="Disordered" evidence="5">
    <location>
        <begin position="214"/>
        <end position="266"/>
    </location>
</feature>
<feature type="region of interest" description="Disordered" evidence="5">
    <location>
        <begin position="279"/>
        <end position="298"/>
    </location>
</feature>
<dbReference type="PANTHER" id="PTHR14030">
    <property type="entry name" value="MITOTIC CHECKPOINT SERINE/THREONINE-PROTEIN KINASE BUB1"/>
    <property type="match status" value="1"/>
</dbReference>
<dbReference type="Pfam" id="PF08311">
    <property type="entry name" value="Mad3_BUB1_I"/>
    <property type="match status" value="1"/>
</dbReference>
<feature type="compositionally biased region" description="Basic and acidic residues" evidence="5">
    <location>
        <begin position="62"/>
        <end position="85"/>
    </location>
</feature>
<feature type="domain" description="Protein kinase" evidence="6">
    <location>
        <begin position="1067"/>
        <end position="1373"/>
    </location>
</feature>
<feature type="compositionally biased region" description="Acidic residues" evidence="5">
    <location>
        <begin position="763"/>
        <end position="772"/>
    </location>
</feature>
<dbReference type="GO" id="GO:0007094">
    <property type="term" value="P:mitotic spindle assembly checkpoint signaling"/>
    <property type="evidence" value="ECO:0007669"/>
    <property type="project" value="InterPro"/>
</dbReference>
<dbReference type="GO" id="GO:0005524">
    <property type="term" value="F:ATP binding"/>
    <property type="evidence" value="ECO:0007669"/>
    <property type="project" value="InterPro"/>
</dbReference>
<dbReference type="SUPFAM" id="SSF56112">
    <property type="entry name" value="Protein kinase-like (PK-like)"/>
    <property type="match status" value="1"/>
</dbReference>